<organism evidence="1 2">
    <name type="scientific">Bizionia arctica</name>
    <dbReference type="NCBI Taxonomy" id="1495645"/>
    <lineage>
        <taxon>Bacteria</taxon>
        <taxon>Pseudomonadati</taxon>
        <taxon>Bacteroidota</taxon>
        <taxon>Flavobacteriia</taxon>
        <taxon>Flavobacteriales</taxon>
        <taxon>Flavobacteriaceae</taxon>
        <taxon>Bizionia</taxon>
    </lineage>
</organism>
<proteinExistence type="predicted"/>
<dbReference type="RefSeq" id="WP_188465136.1">
    <property type="nucleotide sequence ID" value="NZ_BMFQ01000003.1"/>
</dbReference>
<dbReference type="AlphaFoldDB" id="A0A917GMB7"/>
<dbReference type="Pfam" id="PF19888">
    <property type="entry name" value="DUF6361"/>
    <property type="match status" value="1"/>
</dbReference>
<comment type="caution">
    <text evidence="1">The sequence shown here is derived from an EMBL/GenBank/DDBJ whole genome shotgun (WGS) entry which is preliminary data.</text>
</comment>
<accession>A0A917GMB7</accession>
<dbReference type="InterPro" id="IPR045941">
    <property type="entry name" value="DUF6361"/>
</dbReference>
<dbReference type="Proteomes" id="UP000625976">
    <property type="component" value="Unassembled WGS sequence"/>
</dbReference>
<gene>
    <name evidence="1" type="ORF">GCM10010976_23580</name>
</gene>
<dbReference type="EMBL" id="BMFQ01000003">
    <property type="protein sequence ID" value="GGG51683.1"/>
    <property type="molecule type" value="Genomic_DNA"/>
</dbReference>
<reference evidence="1" key="2">
    <citation type="submission" date="2020-09" db="EMBL/GenBank/DDBJ databases">
        <authorList>
            <person name="Sun Q."/>
            <person name="Zhou Y."/>
        </authorList>
    </citation>
    <scope>NUCLEOTIDE SEQUENCE</scope>
    <source>
        <strain evidence="1">CGMCC 1.12751</strain>
    </source>
</reference>
<keyword evidence="2" id="KW-1185">Reference proteome</keyword>
<sequence>MAAIGWIDFSRKDRNRVSSILDLLRPEGQVDELGIGTLRDGLANSLFPGISTIQTRAKYFFIIPYILQDFLQLPVTDRKKKMPTYYLENEEYEVMWDLADKYNHQEGHGVIGISKYRARKEKIARRPSEIYWNGLNVMKCLDSKGLSAAAFLNKANKNNQETLIHYKTVDGEGDDKDAGFYNYFNIKVPINKNWKTNLDLNLTTIEAEFLRDNMIDIKDSVLSLVVSNENIYSEFNTTDKFIDFARISYSEISNEQLKSNVILAHDFAILMQGAHIAYNQELQKQFCEADCFEENWNKWYDSFEQNMINYQAFNVEDLFVHANTTRAYTRDFVRDWFKLLKAETLDLQKKAELIRNQEWRAKNKKARLKYNKKDKIEEGKAIGLGLLDFRFRSAKIIVKDIKEGLKNA</sequence>
<reference evidence="1" key="1">
    <citation type="journal article" date="2014" name="Int. J. Syst. Evol. Microbiol.">
        <title>Complete genome sequence of Corynebacterium casei LMG S-19264T (=DSM 44701T), isolated from a smear-ripened cheese.</title>
        <authorList>
            <consortium name="US DOE Joint Genome Institute (JGI-PGF)"/>
            <person name="Walter F."/>
            <person name="Albersmeier A."/>
            <person name="Kalinowski J."/>
            <person name="Ruckert C."/>
        </authorList>
    </citation>
    <scope>NUCLEOTIDE SEQUENCE</scope>
    <source>
        <strain evidence="1">CGMCC 1.12751</strain>
    </source>
</reference>
<name>A0A917GMB7_9FLAO</name>
<evidence type="ECO:0000313" key="1">
    <source>
        <dbReference type="EMBL" id="GGG51683.1"/>
    </source>
</evidence>
<evidence type="ECO:0000313" key="2">
    <source>
        <dbReference type="Proteomes" id="UP000625976"/>
    </source>
</evidence>
<protein>
    <submittedName>
        <fullName evidence="1">Uncharacterized protein</fullName>
    </submittedName>
</protein>